<dbReference type="GO" id="GO:0016036">
    <property type="term" value="P:cellular response to phosphate starvation"/>
    <property type="evidence" value="ECO:0007669"/>
    <property type="project" value="TreeGrafter"/>
</dbReference>
<evidence type="ECO:0000256" key="5">
    <source>
        <dbReference type="ARBA" id="ARBA00022448"/>
    </source>
</evidence>
<gene>
    <name evidence="20" type="ORF">EV685_0361</name>
</gene>
<keyword evidence="11" id="KW-0547">Nucleotide-binding</keyword>
<dbReference type="InterPro" id="IPR000014">
    <property type="entry name" value="PAS"/>
</dbReference>
<evidence type="ECO:0000256" key="10">
    <source>
        <dbReference type="ARBA" id="ARBA00022692"/>
    </source>
</evidence>
<name>A0A4Q7LUZ4_9BURK</name>
<dbReference type="PANTHER" id="PTHR45453">
    <property type="entry name" value="PHOSPHATE REGULON SENSOR PROTEIN PHOR"/>
    <property type="match status" value="1"/>
</dbReference>
<dbReference type="InterPro" id="IPR036097">
    <property type="entry name" value="HisK_dim/P_sf"/>
</dbReference>
<keyword evidence="16" id="KW-0472">Membrane</keyword>
<dbReference type="PROSITE" id="PS50112">
    <property type="entry name" value="PAS"/>
    <property type="match status" value="1"/>
</dbReference>
<evidence type="ECO:0000256" key="8">
    <source>
        <dbReference type="ARBA" id="ARBA00022592"/>
    </source>
</evidence>
<evidence type="ECO:0000256" key="12">
    <source>
        <dbReference type="ARBA" id="ARBA00022777"/>
    </source>
</evidence>
<keyword evidence="21" id="KW-1185">Reference proteome</keyword>
<dbReference type="GO" id="GO:0000155">
    <property type="term" value="F:phosphorelay sensor kinase activity"/>
    <property type="evidence" value="ECO:0007669"/>
    <property type="project" value="InterPro"/>
</dbReference>
<dbReference type="Gene3D" id="3.30.450.20">
    <property type="entry name" value="PAS domain"/>
    <property type="match status" value="1"/>
</dbReference>
<dbReference type="Pfam" id="PF00512">
    <property type="entry name" value="HisKA"/>
    <property type="match status" value="1"/>
</dbReference>
<dbReference type="InterPro" id="IPR050351">
    <property type="entry name" value="BphY/WalK/GraS-like"/>
</dbReference>
<evidence type="ECO:0000256" key="9">
    <source>
        <dbReference type="ARBA" id="ARBA00022679"/>
    </source>
</evidence>
<dbReference type="Pfam" id="PF00989">
    <property type="entry name" value="PAS"/>
    <property type="match status" value="1"/>
</dbReference>
<feature type="domain" description="PAS" evidence="19">
    <location>
        <begin position="102"/>
        <end position="142"/>
    </location>
</feature>
<dbReference type="CDD" id="cd00130">
    <property type="entry name" value="PAS"/>
    <property type="match status" value="1"/>
</dbReference>
<reference evidence="20 21" key="1">
    <citation type="submission" date="2019-02" db="EMBL/GenBank/DDBJ databases">
        <title>Genomic Encyclopedia of Type Strains, Phase IV (KMG-IV): sequencing the most valuable type-strain genomes for metagenomic binning, comparative biology and taxonomic classification.</title>
        <authorList>
            <person name="Goeker M."/>
        </authorList>
    </citation>
    <scope>NUCLEOTIDE SEQUENCE [LARGE SCALE GENOMIC DNA]</scope>
    <source>
        <strain evidence="20 21">DSM 10617</strain>
    </source>
</reference>
<evidence type="ECO:0000256" key="3">
    <source>
        <dbReference type="ARBA" id="ARBA00012438"/>
    </source>
</evidence>
<dbReference type="InterPro" id="IPR035965">
    <property type="entry name" value="PAS-like_dom_sf"/>
</dbReference>
<dbReference type="SUPFAM" id="SSF47384">
    <property type="entry name" value="Homodimeric domain of signal transducing histidine kinase"/>
    <property type="match status" value="1"/>
</dbReference>
<keyword evidence="13" id="KW-0067">ATP-binding</keyword>
<protein>
    <recommendedName>
        <fullName evidence="4">Phosphate regulon sensor protein PhoR</fullName>
        <ecNumber evidence="3">2.7.13.3</ecNumber>
    </recommendedName>
</protein>
<organism evidence="20 21">
    <name type="scientific">Sphaerotilus mobilis</name>
    <dbReference type="NCBI Taxonomy" id="47994"/>
    <lineage>
        <taxon>Bacteria</taxon>
        <taxon>Pseudomonadati</taxon>
        <taxon>Pseudomonadota</taxon>
        <taxon>Betaproteobacteria</taxon>
        <taxon>Burkholderiales</taxon>
        <taxon>Sphaerotilaceae</taxon>
        <taxon>Sphaerotilus</taxon>
    </lineage>
</organism>
<dbReference type="InterPro" id="IPR003661">
    <property type="entry name" value="HisK_dim/P_dom"/>
</dbReference>
<dbReference type="SMART" id="SM00091">
    <property type="entry name" value="PAS"/>
    <property type="match status" value="1"/>
</dbReference>
<evidence type="ECO:0000259" key="18">
    <source>
        <dbReference type="PROSITE" id="PS50109"/>
    </source>
</evidence>
<dbReference type="RefSeq" id="WP_207224738.1">
    <property type="nucleotide sequence ID" value="NZ_SGWV01000007.1"/>
</dbReference>
<evidence type="ECO:0000256" key="14">
    <source>
        <dbReference type="ARBA" id="ARBA00022989"/>
    </source>
</evidence>
<dbReference type="InterPro" id="IPR013767">
    <property type="entry name" value="PAS_fold"/>
</dbReference>
<evidence type="ECO:0000256" key="7">
    <source>
        <dbReference type="ARBA" id="ARBA00022553"/>
    </source>
</evidence>
<proteinExistence type="predicted"/>
<keyword evidence="15" id="KW-0902">Two-component regulatory system</keyword>
<dbReference type="Gene3D" id="1.10.287.130">
    <property type="match status" value="1"/>
</dbReference>
<dbReference type="FunFam" id="1.10.287.130:FF:000001">
    <property type="entry name" value="Two-component sensor histidine kinase"/>
    <property type="match status" value="1"/>
</dbReference>
<dbReference type="AlphaFoldDB" id="A0A4Q7LUZ4"/>
<evidence type="ECO:0000256" key="15">
    <source>
        <dbReference type="ARBA" id="ARBA00023012"/>
    </source>
</evidence>
<evidence type="ECO:0000256" key="11">
    <source>
        <dbReference type="ARBA" id="ARBA00022741"/>
    </source>
</evidence>
<comment type="catalytic activity">
    <reaction evidence="1">
        <text>ATP + protein L-histidine = ADP + protein N-phospho-L-histidine.</text>
        <dbReference type="EC" id="2.7.13.3"/>
    </reaction>
</comment>
<dbReference type="InterPro" id="IPR005467">
    <property type="entry name" value="His_kinase_dom"/>
</dbReference>
<dbReference type="GO" id="GO:0005524">
    <property type="term" value="F:ATP binding"/>
    <property type="evidence" value="ECO:0007669"/>
    <property type="project" value="UniProtKB-KW"/>
</dbReference>
<keyword evidence="8" id="KW-0592">Phosphate transport</keyword>
<dbReference type="Pfam" id="PF02518">
    <property type="entry name" value="HATPase_c"/>
    <property type="match status" value="1"/>
</dbReference>
<evidence type="ECO:0000259" key="19">
    <source>
        <dbReference type="PROSITE" id="PS50112"/>
    </source>
</evidence>
<keyword evidence="10" id="KW-0812">Transmembrane</keyword>
<dbReference type="NCBIfam" id="TIGR02966">
    <property type="entry name" value="phoR_proteo"/>
    <property type="match status" value="1"/>
</dbReference>
<dbReference type="SMART" id="SM00387">
    <property type="entry name" value="HATPase_c"/>
    <property type="match status" value="1"/>
</dbReference>
<dbReference type="GO" id="GO:0005886">
    <property type="term" value="C:plasma membrane"/>
    <property type="evidence" value="ECO:0007669"/>
    <property type="project" value="UniProtKB-SubCell"/>
</dbReference>
<dbReference type="PROSITE" id="PS50109">
    <property type="entry name" value="HIS_KIN"/>
    <property type="match status" value="1"/>
</dbReference>
<keyword evidence="9" id="KW-0808">Transferase</keyword>
<dbReference type="EMBL" id="SGWV01000007">
    <property type="protein sequence ID" value="RZS58082.1"/>
    <property type="molecule type" value="Genomic_DNA"/>
</dbReference>
<dbReference type="CDD" id="cd00082">
    <property type="entry name" value="HisKA"/>
    <property type="match status" value="1"/>
</dbReference>
<evidence type="ECO:0000256" key="6">
    <source>
        <dbReference type="ARBA" id="ARBA00022475"/>
    </source>
</evidence>
<evidence type="ECO:0000313" key="20">
    <source>
        <dbReference type="EMBL" id="RZS58082.1"/>
    </source>
</evidence>
<evidence type="ECO:0000256" key="4">
    <source>
        <dbReference type="ARBA" id="ARBA00019665"/>
    </source>
</evidence>
<keyword evidence="6" id="KW-1003">Cell membrane</keyword>
<feature type="domain" description="Histidine kinase" evidence="18">
    <location>
        <begin position="217"/>
        <end position="442"/>
    </location>
</feature>
<evidence type="ECO:0000256" key="1">
    <source>
        <dbReference type="ARBA" id="ARBA00000085"/>
    </source>
</evidence>
<keyword evidence="14" id="KW-1133">Transmembrane helix</keyword>
<comment type="subcellular location">
    <subcellularLocation>
        <location evidence="2">Cell inner membrane</location>
        <topology evidence="2">Multi-pass membrane protein</topology>
    </subcellularLocation>
</comment>
<dbReference type="SMART" id="SM00388">
    <property type="entry name" value="HisKA"/>
    <property type="match status" value="1"/>
</dbReference>
<dbReference type="PRINTS" id="PR00344">
    <property type="entry name" value="BCTRLSENSOR"/>
</dbReference>
<dbReference type="GO" id="GO:0006817">
    <property type="term" value="P:phosphate ion transport"/>
    <property type="evidence" value="ECO:0007669"/>
    <property type="project" value="UniProtKB-KW"/>
</dbReference>
<accession>A0A4Q7LUZ4</accession>
<dbReference type="InterPro" id="IPR003594">
    <property type="entry name" value="HATPase_dom"/>
</dbReference>
<dbReference type="PANTHER" id="PTHR45453:SF1">
    <property type="entry name" value="PHOSPHATE REGULON SENSOR PROTEIN PHOR"/>
    <property type="match status" value="1"/>
</dbReference>
<comment type="function">
    <text evidence="17">Member of the two-component regulatory system PhoR/PhoB involved in the phosphate regulon genes expression. PhoR may function as a membrane-associated protein kinase that phosphorylates PhoB in response to environmental signals.</text>
</comment>
<evidence type="ECO:0000313" key="21">
    <source>
        <dbReference type="Proteomes" id="UP000293433"/>
    </source>
</evidence>
<dbReference type="SUPFAM" id="SSF55874">
    <property type="entry name" value="ATPase domain of HSP90 chaperone/DNA topoisomerase II/histidine kinase"/>
    <property type="match status" value="1"/>
</dbReference>
<dbReference type="SUPFAM" id="SSF55785">
    <property type="entry name" value="PYP-like sensor domain (PAS domain)"/>
    <property type="match status" value="1"/>
</dbReference>
<dbReference type="Gene3D" id="3.30.565.10">
    <property type="entry name" value="Histidine kinase-like ATPase, C-terminal domain"/>
    <property type="match status" value="1"/>
</dbReference>
<evidence type="ECO:0000256" key="13">
    <source>
        <dbReference type="ARBA" id="ARBA00022840"/>
    </source>
</evidence>
<dbReference type="InterPro" id="IPR004358">
    <property type="entry name" value="Sig_transdc_His_kin-like_C"/>
</dbReference>
<keyword evidence="5" id="KW-0813">Transport</keyword>
<comment type="caution">
    <text evidence="20">The sequence shown here is derived from an EMBL/GenBank/DDBJ whole genome shotgun (WGS) entry which is preliminary data.</text>
</comment>
<dbReference type="GO" id="GO:0004721">
    <property type="term" value="F:phosphoprotein phosphatase activity"/>
    <property type="evidence" value="ECO:0007669"/>
    <property type="project" value="TreeGrafter"/>
</dbReference>
<keyword evidence="7" id="KW-0597">Phosphoprotein</keyword>
<dbReference type="InterPro" id="IPR014310">
    <property type="entry name" value="Sig_transdc_His_kinase_PhoR"/>
</dbReference>
<dbReference type="FunFam" id="3.30.565.10:FF:000006">
    <property type="entry name" value="Sensor histidine kinase WalK"/>
    <property type="match status" value="1"/>
</dbReference>
<dbReference type="Proteomes" id="UP000293433">
    <property type="component" value="Unassembled WGS sequence"/>
</dbReference>
<dbReference type="InterPro" id="IPR036890">
    <property type="entry name" value="HATPase_C_sf"/>
</dbReference>
<evidence type="ECO:0000256" key="17">
    <source>
        <dbReference type="ARBA" id="ARBA00025207"/>
    </source>
</evidence>
<keyword evidence="12 20" id="KW-0418">Kinase</keyword>
<evidence type="ECO:0000256" key="2">
    <source>
        <dbReference type="ARBA" id="ARBA00004429"/>
    </source>
</evidence>
<evidence type="ECO:0000256" key="16">
    <source>
        <dbReference type="ARBA" id="ARBA00023136"/>
    </source>
</evidence>
<sequence>MSALFGRWLWLVTWMSIGAAVGGWLGESFFHRLELGAWIGAALGIAVGSARDVLRAYRVLRWLRDPSVGSAPRGGELWGELAYYIERALQSRDRMLAQEKRQLTQFLSAIEASPNGVLMLDADEQISWMNSASADHFGLDPQRDRGQRITNLVRSPGFVGHLQSGDYEEPVTVVNHGRDLTLMVLLRRYGDGLKLVISSDVTERLRAEGMRRDFVANVSHEIRTPLTVLSGFVETLVNLPLGDAERRHVFGLMTQQTQRMQLLVGDLLTLAQLEGSPRPPVDRWVDLGGLLAQVEVETRGLSNGRHVVEVRLGIAPQGDEDEQELFLAGNPTELMSAFTNLCSNAVRYTPEGGRIALAWKRRDNGDGVFEVRDSGIGIPREHIPRLTERFYRVDGSRSRESGGTGLGLSIVKHVMQRHGGAIEVDSEPGAGSSFRLVFPAARIRSTRTQATED</sequence>
<dbReference type="EC" id="2.7.13.3" evidence="3"/>